<accession>A0A8H7EVF1</accession>
<dbReference type="EMBL" id="JABAYA010000005">
    <property type="protein sequence ID" value="KAF7732017.1"/>
    <property type="molecule type" value="Genomic_DNA"/>
</dbReference>
<dbReference type="OrthoDB" id="10439523at2759"/>
<feature type="region of interest" description="Disordered" evidence="2">
    <location>
        <begin position="21"/>
        <end position="51"/>
    </location>
</feature>
<keyword evidence="4" id="KW-1185">Reference proteome</keyword>
<feature type="coiled-coil region" evidence="1">
    <location>
        <begin position="75"/>
        <end position="198"/>
    </location>
</feature>
<comment type="caution">
    <text evidence="3">The sequence shown here is derived from an EMBL/GenBank/DDBJ whole genome shotgun (WGS) entry which is preliminary data.</text>
</comment>
<dbReference type="Proteomes" id="UP000605846">
    <property type="component" value="Unassembled WGS sequence"/>
</dbReference>
<gene>
    <name evidence="3" type="ORF">EC973_007122</name>
</gene>
<reference evidence="3" key="1">
    <citation type="submission" date="2020-01" db="EMBL/GenBank/DDBJ databases">
        <title>Genome Sequencing of Three Apophysomyces-Like Fungal Strains Confirms a Novel Fungal Genus in the Mucoromycota with divergent Burkholderia-like Endosymbiotic Bacteria.</title>
        <authorList>
            <person name="Stajich J.E."/>
            <person name="Macias A.M."/>
            <person name="Carter-House D."/>
            <person name="Lovett B."/>
            <person name="Kasson L.R."/>
            <person name="Berry K."/>
            <person name="Grigoriev I."/>
            <person name="Chang Y."/>
            <person name="Spatafora J."/>
            <person name="Kasson M.T."/>
        </authorList>
    </citation>
    <scope>NUCLEOTIDE SEQUENCE</scope>
    <source>
        <strain evidence="3">NRRL A-21654</strain>
    </source>
</reference>
<evidence type="ECO:0000256" key="1">
    <source>
        <dbReference type="SAM" id="Coils"/>
    </source>
</evidence>
<evidence type="ECO:0000313" key="3">
    <source>
        <dbReference type="EMBL" id="KAF7732017.1"/>
    </source>
</evidence>
<name>A0A8H7EVF1_9FUNG</name>
<proteinExistence type="predicted"/>
<sequence length="216" mass="24705">MYIITLQQKLSKSLDWISSPTRSPLREKPDSVISLPDRVSRSPSKLADPKTPVPLTELKSAILSERNEQVAAKSLFDDKEEIESQRKVNERLEKDLDAAREKTSKLRKQIKENEADIAAKKNELDSLKKTFVLPATVEAAQNRLAKLKEEIADMEDIYAECEVLKAEVEDDEETKSLKTSLERTLLDQQNRIDQLMNDIPALIYEINQRKSKQAEQ</sequence>
<dbReference type="Gene3D" id="1.10.287.1490">
    <property type="match status" value="1"/>
</dbReference>
<evidence type="ECO:0000256" key="2">
    <source>
        <dbReference type="SAM" id="MobiDB-lite"/>
    </source>
</evidence>
<protein>
    <submittedName>
        <fullName evidence="3">Uncharacterized protein</fullName>
    </submittedName>
</protein>
<dbReference type="AlphaFoldDB" id="A0A8H7EVF1"/>
<keyword evidence="1" id="KW-0175">Coiled coil</keyword>
<evidence type="ECO:0000313" key="4">
    <source>
        <dbReference type="Proteomes" id="UP000605846"/>
    </source>
</evidence>
<organism evidence="3 4">
    <name type="scientific">Apophysomyces ossiformis</name>
    <dbReference type="NCBI Taxonomy" id="679940"/>
    <lineage>
        <taxon>Eukaryota</taxon>
        <taxon>Fungi</taxon>
        <taxon>Fungi incertae sedis</taxon>
        <taxon>Mucoromycota</taxon>
        <taxon>Mucoromycotina</taxon>
        <taxon>Mucoromycetes</taxon>
        <taxon>Mucorales</taxon>
        <taxon>Mucorineae</taxon>
        <taxon>Mucoraceae</taxon>
        <taxon>Apophysomyces</taxon>
    </lineage>
</organism>